<dbReference type="Pfam" id="PF14604">
    <property type="entry name" value="SH3_9"/>
    <property type="match status" value="1"/>
</dbReference>
<dbReference type="PANTHER" id="PTHR24418">
    <property type="entry name" value="TYROSINE-PROTEIN KINASE"/>
    <property type="match status" value="1"/>
</dbReference>
<evidence type="ECO:0000313" key="17">
    <source>
        <dbReference type="Proteomes" id="UP000824782"/>
    </source>
</evidence>
<accession>A0AAV7B469</accession>
<dbReference type="SUPFAM" id="SSF56112">
    <property type="entry name" value="Protein kinase-like (PK-like)"/>
    <property type="match status" value="1"/>
</dbReference>
<dbReference type="GO" id="GO:0004715">
    <property type="term" value="F:non-membrane spanning protein tyrosine kinase activity"/>
    <property type="evidence" value="ECO:0007669"/>
    <property type="project" value="UniProtKB-EC"/>
</dbReference>
<feature type="domain" description="Protein kinase" evidence="15">
    <location>
        <begin position="240"/>
        <end position="495"/>
    </location>
</feature>
<evidence type="ECO:0000256" key="10">
    <source>
        <dbReference type="PROSITE-ProRule" id="PRU00192"/>
    </source>
</evidence>
<dbReference type="PROSITE" id="PS00107">
    <property type="entry name" value="PROTEIN_KINASE_ATP"/>
    <property type="match status" value="1"/>
</dbReference>
<comment type="caution">
    <text evidence="16">The sequence shown here is derived from an EMBL/GenBank/DDBJ whole genome shotgun (WGS) entry which is preliminary data.</text>
</comment>
<dbReference type="Pfam" id="PF00017">
    <property type="entry name" value="SH2"/>
    <property type="match status" value="1"/>
</dbReference>
<dbReference type="Gene3D" id="2.30.30.40">
    <property type="entry name" value="SH3 Domains"/>
    <property type="match status" value="1"/>
</dbReference>
<dbReference type="InterPro" id="IPR000719">
    <property type="entry name" value="Prot_kinase_dom"/>
</dbReference>
<keyword evidence="6 9" id="KW-0727">SH2 domain</keyword>
<keyword evidence="3 11" id="KW-0547">Nucleotide-binding</keyword>
<evidence type="ECO:0000259" key="13">
    <source>
        <dbReference type="PROSITE" id="PS50001"/>
    </source>
</evidence>
<dbReference type="GO" id="GO:0005524">
    <property type="term" value="F:ATP binding"/>
    <property type="evidence" value="ECO:0007669"/>
    <property type="project" value="UniProtKB-UniRule"/>
</dbReference>
<dbReference type="InterPro" id="IPR001245">
    <property type="entry name" value="Ser-Thr/Tyr_kinase_cat_dom"/>
</dbReference>
<feature type="domain" description="SH3" evidence="14">
    <location>
        <begin position="40"/>
        <end position="101"/>
    </location>
</feature>
<dbReference type="FunFam" id="3.30.200.20:FF:000053">
    <property type="entry name" value="Tyrosine-protein kinase"/>
    <property type="match status" value="1"/>
</dbReference>
<dbReference type="InterPro" id="IPR017441">
    <property type="entry name" value="Protein_kinase_ATP_BS"/>
</dbReference>
<evidence type="ECO:0000313" key="16">
    <source>
        <dbReference type="EMBL" id="KAG8567081.1"/>
    </source>
</evidence>
<dbReference type="PROSITE" id="PS50002">
    <property type="entry name" value="SH3"/>
    <property type="match status" value="1"/>
</dbReference>
<dbReference type="InterPro" id="IPR050198">
    <property type="entry name" value="Non-receptor_tyrosine_kinases"/>
</dbReference>
<keyword evidence="4 12" id="KW-0418">Kinase</keyword>
<dbReference type="EC" id="2.7.10.2" evidence="12"/>
<comment type="similarity">
    <text evidence="12">Belongs to the protein kinase superfamily. Tyr protein kinase family.</text>
</comment>
<dbReference type="InterPro" id="IPR036860">
    <property type="entry name" value="SH2_dom_sf"/>
</dbReference>
<evidence type="ECO:0000256" key="2">
    <source>
        <dbReference type="ARBA" id="ARBA00022679"/>
    </source>
</evidence>
<dbReference type="InterPro" id="IPR036028">
    <property type="entry name" value="SH3-like_dom_sf"/>
</dbReference>
<keyword evidence="5 11" id="KW-0067">ATP-binding</keyword>
<evidence type="ECO:0000256" key="12">
    <source>
        <dbReference type="RuleBase" id="RU362096"/>
    </source>
</evidence>
<evidence type="ECO:0000256" key="3">
    <source>
        <dbReference type="ARBA" id="ARBA00022741"/>
    </source>
</evidence>
<feature type="domain" description="SH2" evidence="13">
    <location>
        <begin position="131"/>
        <end position="223"/>
    </location>
</feature>
<dbReference type="PRINTS" id="PR00452">
    <property type="entry name" value="SH3DOMAIN"/>
</dbReference>
<dbReference type="PROSITE" id="PS00109">
    <property type="entry name" value="PROTEIN_KINASE_TYR"/>
    <property type="match status" value="1"/>
</dbReference>
<dbReference type="SUPFAM" id="SSF55550">
    <property type="entry name" value="SH2 domain"/>
    <property type="match status" value="1"/>
</dbReference>
<dbReference type="SMART" id="SM00219">
    <property type="entry name" value="TyrKc"/>
    <property type="match status" value="1"/>
</dbReference>
<dbReference type="Proteomes" id="UP000824782">
    <property type="component" value="Unassembled WGS sequence"/>
</dbReference>
<proteinExistence type="inferred from homology"/>
<evidence type="ECO:0000259" key="15">
    <source>
        <dbReference type="PROSITE" id="PS50011"/>
    </source>
</evidence>
<dbReference type="InterPro" id="IPR011009">
    <property type="entry name" value="Kinase-like_dom_sf"/>
</dbReference>
<evidence type="ECO:0000256" key="5">
    <source>
        <dbReference type="ARBA" id="ARBA00022840"/>
    </source>
</evidence>
<dbReference type="Gene3D" id="3.30.505.10">
    <property type="entry name" value="SH2 domain"/>
    <property type="match status" value="1"/>
</dbReference>
<name>A0AAV7B469_ENGPU</name>
<evidence type="ECO:0000256" key="11">
    <source>
        <dbReference type="PROSITE-ProRule" id="PRU10141"/>
    </source>
</evidence>
<protein>
    <recommendedName>
        <fullName evidence="12">Tyrosine-protein kinase</fullName>
        <ecNumber evidence="12">2.7.10.2</ecNumber>
    </recommendedName>
</protein>
<dbReference type="FunFam" id="1.10.510.10:FF:000554">
    <property type="entry name" value="Predicted protein"/>
    <property type="match status" value="1"/>
</dbReference>
<keyword evidence="2 12" id="KW-0808">Transferase</keyword>
<keyword evidence="17" id="KW-1185">Reference proteome</keyword>
<dbReference type="PRINTS" id="PR00401">
    <property type="entry name" value="SH2DOMAIN"/>
</dbReference>
<dbReference type="SUPFAM" id="SSF50044">
    <property type="entry name" value="SH3-domain"/>
    <property type="match status" value="1"/>
</dbReference>
<dbReference type="AlphaFoldDB" id="A0AAV7B469"/>
<evidence type="ECO:0000256" key="8">
    <source>
        <dbReference type="ARBA" id="ARBA00051245"/>
    </source>
</evidence>
<keyword evidence="1 10" id="KW-0728">SH3 domain</keyword>
<evidence type="ECO:0000256" key="6">
    <source>
        <dbReference type="ARBA" id="ARBA00022999"/>
    </source>
</evidence>
<dbReference type="InterPro" id="IPR000980">
    <property type="entry name" value="SH2"/>
</dbReference>
<evidence type="ECO:0000256" key="4">
    <source>
        <dbReference type="ARBA" id="ARBA00022777"/>
    </source>
</evidence>
<dbReference type="Gene3D" id="1.10.510.10">
    <property type="entry name" value="Transferase(Phosphotransferase) domain 1"/>
    <property type="match status" value="1"/>
</dbReference>
<dbReference type="PROSITE" id="PS50011">
    <property type="entry name" value="PROTEIN_KINASE_DOM"/>
    <property type="match status" value="1"/>
</dbReference>
<keyword evidence="7 12" id="KW-0829">Tyrosine-protein kinase</keyword>
<dbReference type="InterPro" id="IPR020635">
    <property type="entry name" value="Tyr_kinase_cat_dom"/>
</dbReference>
<evidence type="ECO:0000259" key="14">
    <source>
        <dbReference type="PROSITE" id="PS50002"/>
    </source>
</evidence>
<dbReference type="Pfam" id="PF07714">
    <property type="entry name" value="PK_Tyr_Ser-Thr"/>
    <property type="match status" value="1"/>
</dbReference>
<evidence type="ECO:0000256" key="7">
    <source>
        <dbReference type="ARBA" id="ARBA00023137"/>
    </source>
</evidence>
<dbReference type="SMART" id="SM00252">
    <property type="entry name" value="SH2"/>
    <property type="match status" value="1"/>
</dbReference>
<dbReference type="PRINTS" id="PR00109">
    <property type="entry name" value="TYRKINASE"/>
</dbReference>
<reference evidence="16" key="1">
    <citation type="thesis" date="2020" institute="ProQuest LLC" country="789 East Eisenhower Parkway, Ann Arbor, MI, USA">
        <title>Comparative Genomics and Chromosome Evolution.</title>
        <authorList>
            <person name="Mudd A.B."/>
        </authorList>
    </citation>
    <scope>NUCLEOTIDE SEQUENCE</scope>
    <source>
        <strain evidence="16">237g6f4</strain>
        <tissue evidence="16">Blood</tissue>
    </source>
</reference>
<organism evidence="16 17">
    <name type="scientific">Engystomops pustulosus</name>
    <name type="common">Tungara frog</name>
    <name type="synonym">Physalaemus pustulosus</name>
    <dbReference type="NCBI Taxonomy" id="76066"/>
    <lineage>
        <taxon>Eukaryota</taxon>
        <taxon>Metazoa</taxon>
        <taxon>Chordata</taxon>
        <taxon>Craniata</taxon>
        <taxon>Vertebrata</taxon>
        <taxon>Euteleostomi</taxon>
        <taxon>Amphibia</taxon>
        <taxon>Batrachia</taxon>
        <taxon>Anura</taxon>
        <taxon>Neobatrachia</taxon>
        <taxon>Hyloidea</taxon>
        <taxon>Leptodactylidae</taxon>
        <taxon>Leiuperinae</taxon>
        <taxon>Engystomops</taxon>
    </lineage>
</organism>
<dbReference type="PROSITE" id="PS50001">
    <property type="entry name" value="SH2"/>
    <property type="match status" value="1"/>
</dbReference>
<evidence type="ECO:0000256" key="9">
    <source>
        <dbReference type="PROSITE-ProRule" id="PRU00191"/>
    </source>
</evidence>
<evidence type="ECO:0000256" key="1">
    <source>
        <dbReference type="ARBA" id="ARBA00022443"/>
    </source>
</evidence>
<sequence>MEEFCRNYLKFMMCLWDKFWPPPEVPSAPPIAHPKPTITPSVDIVAVLYDFEARGQEEMSVQAGEELCLIRDEGDFVLARKLTGNMEMGLVPANYISSLSFTSSSHVTMDFPVKPNNYILNSNSSLSSESWYVEVSSRLEAERLLLSPPNALGAFLVRPSDTNPGLFSLSVRNENKVTHFRINMDSKKQYYLQNGRTFPTIQELVTFHKTNWKILKTPLLQPCVVEIDIHETWERSRSEFTMVRKLGQGFFGEVHEGVWNQTVKVAIKTFKQDDLNRSDFEKEISALKNLCHRNLIQLLAVCSIGDPVYIVTELMVKGNLNDYLKSTEGERLQNTEFTHIICQVADGMEYLEKKHVVHRDLATRNVLVGEDLICKIADFGLARLLKDDCYSPENNRTIPIKWTAPEALLYSKYSTKSDVWSFGILMYEVYTLGEMPYKEWNNREVVTKVTQGYRLPQPPLCIMKMYNLMLLCWMESPQARPSFQELVEKLTHIQRTV</sequence>
<feature type="binding site" evidence="11">
    <location>
        <position position="268"/>
    </location>
    <ligand>
        <name>ATP</name>
        <dbReference type="ChEBI" id="CHEBI:30616"/>
    </ligand>
</feature>
<dbReference type="InterPro" id="IPR008266">
    <property type="entry name" value="Tyr_kinase_AS"/>
</dbReference>
<dbReference type="SMART" id="SM00326">
    <property type="entry name" value="SH3"/>
    <property type="match status" value="1"/>
</dbReference>
<dbReference type="InterPro" id="IPR001452">
    <property type="entry name" value="SH3_domain"/>
</dbReference>
<gene>
    <name evidence="16" type="ORF">GDO81_013492</name>
</gene>
<comment type="catalytic activity">
    <reaction evidence="8 12">
        <text>L-tyrosyl-[protein] + ATP = O-phospho-L-tyrosyl-[protein] + ADP + H(+)</text>
        <dbReference type="Rhea" id="RHEA:10596"/>
        <dbReference type="Rhea" id="RHEA-COMP:10136"/>
        <dbReference type="Rhea" id="RHEA-COMP:20101"/>
        <dbReference type="ChEBI" id="CHEBI:15378"/>
        <dbReference type="ChEBI" id="CHEBI:30616"/>
        <dbReference type="ChEBI" id="CHEBI:46858"/>
        <dbReference type="ChEBI" id="CHEBI:61978"/>
        <dbReference type="ChEBI" id="CHEBI:456216"/>
        <dbReference type="EC" id="2.7.10.2"/>
    </reaction>
</comment>
<dbReference type="EMBL" id="WNYA01000006">
    <property type="protein sequence ID" value="KAG8567081.1"/>
    <property type="molecule type" value="Genomic_DNA"/>
</dbReference>